<dbReference type="PANTHER" id="PTHR13155:SF1">
    <property type="entry name" value="A-KINASE ANCHOR PROTEIN 10, MITOCHONDRIAL"/>
    <property type="match status" value="1"/>
</dbReference>
<dbReference type="InterPro" id="IPR036305">
    <property type="entry name" value="RGS_sf"/>
</dbReference>
<evidence type="ECO:0000313" key="4">
    <source>
        <dbReference type="EMBL" id="ODV85081.1"/>
    </source>
</evidence>
<evidence type="ECO:0000256" key="1">
    <source>
        <dbReference type="SAM" id="MobiDB-lite"/>
    </source>
</evidence>
<gene>
    <name evidence="4" type="ORF">CANARDRAFT_199581</name>
</gene>
<feature type="transmembrane region" description="Helical" evidence="2">
    <location>
        <begin position="392"/>
        <end position="411"/>
    </location>
</feature>
<dbReference type="STRING" id="983967.A0A1E4T045"/>
<dbReference type="Gene3D" id="1.10.167.10">
    <property type="entry name" value="Regulator of G-protein Signalling 4, domain 2"/>
    <property type="match status" value="1"/>
</dbReference>
<accession>A0A1E4T045</accession>
<dbReference type="PANTHER" id="PTHR13155">
    <property type="entry name" value="A-KINASE ANCHOR PROTEINS"/>
    <property type="match status" value="1"/>
</dbReference>
<evidence type="ECO:0000256" key="2">
    <source>
        <dbReference type="SAM" id="Phobius"/>
    </source>
</evidence>
<evidence type="ECO:0000313" key="5">
    <source>
        <dbReference type="Proteomes" id="UP000094801"/>
    </source>
</evidence>
<name>A0A1E4T045_9ASCO</name>
<keyword evidence="5" id="KW-1185">Reference proteome</keyword>
<dbReference type="GO" id="GO:0008104">
    <property type="term" value="P:intracellular protein localization"/>
    <property type="evidence" value="ECO:0007669"/>
    <property type="project" value="TreeGrafter"/>
</dbReference>
<keyword evidence="2" id="KW-0472">Membrane</keyword>
<dbReference type="GO" id="GO:0005886">
    <property type="term" value="C:plasma membrane"/>
    <property type="evidence" value="ECO:0007669"/>
    <property type="project" value="TreeGrafter"/>
</dbReference>
<feature type="transmembrane region" description="Helical" evidence="2">
    <location>
        <begin position="358"/>
        <end position="380"/>
    </location>
</feature>
<feature type="transmembrane region" description="Helical" evidence="2">
    <location>
        <begin position="447"/>
        <end position="472"/>
    </location>
</feature>
<keyword evidence="2" id="KW-1133">Transmembrane helix</keyword>
<dbReference type="InterPro" id="IPR044926">
    <property type="entry name" value="RGS_subdomain_2"/>
</dbReference>
<evidence type="ECO:0000259" key="3">
    <source>
        <dbReference type="Pfam" id="PF00615"/>
    </source>
</evidence>
<organism evidence="4 5">
    <name type="scientific">[Candida] arabinofermentans NRRL YB-2248</name>
    <dbReference type="NCBI Taxonomy" id="983967"/>
    <lineage>
        <taxon>Eukaryota</taxon>
        <taxon>Fungi</taxon>
        <taxon>Dikarya</taxon>
        <taxon>Ascomycota</taxon>
        <taxon>Saccharomycotina</taxon>
        <taxon>Pichiomycetes</taxon>
        <taxon>Pichiales</taxon>
        <taxon>Pichiaceae</taxon>
        <taxon>Ogataea</taxon>
        <taxon>Ogataea/Candida clade</taxon>
    </lineage>
</organism>
<dbReference type="SUPFAM" id="SSF48097">
    <property type="entry name" value="Regulator of G-protein signaling, RGS"/>
    <property type="match status" value="1"/>
</dbReference>
<dbReference type="Proteomes" id="UP000094801">
    <property type="component" value="Unassembled WGS sequence"/>
</dbReference>
<dbReference type="InterPro" id="IPR052246">
    <property type="entry name" value="Cell_Polariz_PKAAnc"/>
</dbReference>
<feature type="region of interest" description="Disordered" evidence="1">
    <location>
        <begin position="1"/>
        <end position="28"/>
    </location>
</feature>
<feature type="domain" description="RGS" evidence="3">
    <location>
        <begin position="279"/>
        <end position="346"/>
    </location>
</feature>
<sequence length="474" mass="54629">MAPGLQQQQHHHDQQGEKVPQFPVPKNNQHLEGPLDRWPVLFEILNRKTQKPVDLWSFYVFMRGSQKSMDYLDFWIATVKHMNLCKAYVKGLKQSLLVNERIRNAEKVTEHVAKSRPDSKLSLMEGPPYASFINDSSQNLSHFDSTNSSRDSKSSSMLLELLMKNNLLEEHDSHRMSVFLRGEGSIRSSDPLVNTKIDELKRKSMILHDVVIPYQQQHPSTKYNEPIRPFIAGEDNQNNSDDEKRISTIDPEMVETLIQNDYKESDKPFASTHFITRANLRASSQMLLQTFFSDESEKKILIPQDMISRVVRALEVEGRDDPEVFGESREYVFKAMEHEAYPNFLRYYAMCNVTSRSAIYRIMGAFFCGFAAFWTGYSMIFMNYDPKKTRAVVTLPFFLASYFLFSSYYRIDPILCFLGYGESKAYPGGIVPIEEPFVKKLLLKRSLFVLLIICLVAAAFSVLFALVPGYALHH</sequence>
<dbReference type="OrthoDB" id="5584247at2759"/>
<dbReference type="EMBL" id="KV453854">
    <property type="protein sequence ID" value="ODV85081.1"/>
    <property type="molecule type" value="Genomic_DNA"/>
</dbReference>
<keyword evidence="2" id="KW-0812">Transmembrane</keyword>
<dbReference type="InterPro" id="IPR016137">
    <property type="entry name" value="RGS"/>
</dbReference>
<reference evidence="5" key="1">
    <citation type="submission" date="2016-04" db="EMBL/GenBank/DDBJ databases">
        <title>Comparative genomics of biotechnologically important yeasts.</title>
        <authorList>
            <consortium name="DOE Joint Genome Institute"/>
            <person name="Riley R."/>
            <person name="Haridas S."/>
            <person name="Wolfe K.H."/>
            <person name="Lopes M.R."/>
            <person name="Hittinger C.T."/>
            <person name="Goker M."/>
            <person name="Salamov A."/>
            <person name="Wisecaver J."/>
            <person name="Long T.M."/>
            <person name="Aerts A.L."/>
            <person name="Barry K."/>
            <person name="Choi C."/>
            <person name="Clum A."/>
            <person name="Coughlan A.Y."/>
            <person name="Deshpande S."/>
            <person name="Douglass A.P."/>
            <person name="Hanson S.J."/>
            <person name="Klenk H.-P."/>
            <person name="Labutti K."/>
            <person name="Lapidus A."/>
            <person name="Lindquist E."/>
            <person name="Lipzen A."/>
            <person name="Meier-Kolthoff J.P."/>
            <person name="Ohm R.A."/>
            <person name="Otillar R.P."/>
            <person name="Pangilinan J."/>
            <person name="Peng Y."/>
            <person name="Rokas A."/>
            <person name="Rosa C.A."/>
            <person name="Scheuner C."/>
            <person name="Sibirny A.A."/>
            <person name="Slot J.C."/>
            <person name="Stielow J.B."/>
            <person name="Sun H."/>
            <person name="Kurtzman C.P."/>
            <person name="Blackwell M."/>
            <person name="Grigoriev I.V."/>
            <person name="Jeffries T.W."/>
        </authorList>
    </citation>
    <scope>NUCLEOTIDE SEQUENCE [LARGE SCALE GENOMIC DNA]</scope>
    <source>
        <strain evidence="5">NRRL YB-2248</strain>
    </source>
</reference>
<protein>
    <recommendedName>
        <fullName evidence="3">RGS domain-containing protein</fullName>
    </recommendedName>
</protein>
<proteinExistence type="predicted"/>
<dbReference type="Pfam" id="PF00615">
    <property type="entry name" value="RGS"/>
    <property type="match status" value="1"/>
</dbReference>
<dbReference type="AlphaFoldDB" id="A0A1E4T045"/>